<dbReference type="InterPro" id="IPR003812">
    <property type="entry name" value="Fido"/>
</dbReference>
<name>A0ABR7LKD3_9ACTN</name>
<dbReference type="InterPro" id="IPR040198">
    <property type="entry name" value="Fido_containing"/>
</dbReference>
<dbReference type="Pfam" id="PF02661">
    <property type="entry name" value="Fic"/>
    <property type="match status" value="1"/>
</dbReference>
<feature type="domain" description="Fido" evidence="1">
    <location>
        <begin position="115"/>
        <end position="271"/>
    </location>
</feature>
<dbReference type="PANTHER" id="PTHR13504:SF38">
    <property type="entry name" value="FIDO DOMAIN-CONTAINING PROTEIN"/>
    <property type="match status" value="1"/>
</dbReference>
<accession>A0ABR7LKD3</accession>
<proteinExistence type="predicted"/>
<evidence type="ECO:0000259" key="1">
    <source>
        <dbReference type="PROSITE" id="PS51459"/>
    </source>
</evidence>
<protein>
    <submittedName>
        <fullName evidence="2">Fic family protein</fullName>
    </submittedName>
</protein>
<dbReference type="PANTHER" id="PTHR13504">
    <property type="entry name" value="FIDO DOMAIN-CONTAINING PROTEIN DDB_G0283145"/>
    <property type="match status" value="1"/>
</dbReference>
<reference evidence="2 3" key="1">
    <citation type="submission" date="2020-06" db="EMBL/GenBank/DDBJ databases">
        <title>Actinomadura xiongansis sp. nov., isolated from soil of Baiyangdian.</title>
        <authorList>
            <person name="Zhang X."/>
        </authorList>
    </citation>
    <scope>NUCLEOTIDE SEQUENCE [LARGE SCALE GENOMIC DNA]</scope>
    <source>
        <strain evidence="2 3">HBUM206468</strain>
    </source>
</reference>
<evidence type="ECO:0000313" key="3">
    <source>
        <dbReference type="Proteomes" id="UP000805614"/>
    </source>
</evidence>
<dbReference type="EMBL" id="JABVEC010000003">
    <property type="protein sequence ID" value="MBC6465221.1"/>
    <property type="molecule type" value="Genomic_DNA"/>
</dbReference>
<sequence length="345" mass="38951">MWRCDVGRGRPSRAVVYQRLDKALAELDQRYGGLPDPREARAIWDDIWHLEAHHSTALEGNTLVLREVQLLLDQGRAVGAKSLKEYNEVRGYADAARWVYRQALEPGDWHDGRLLTVGEVRQIHHMAMTPVWDVAPHPDATKRESPGNFREHDIQPFSAGMVPPAWPLVPARLEEWIGQVCLLGKEAGADGDGQPLTERLARLHNTFEQVHPFIDGNGRTGRLVLNLILVRLGYPPVIIFKKQRDAYLMAMQRADVGDPGSLGELIARAMHDNLNRFIVPNVAGPARMVPLAALVDEEFSLPALRQAAQRGRLEAFQGHDGIWRSSRKAVDAYRESKHRRMPRQE</sequence>
<organism evidence="2 3">
    <name type="scientific">Actinomadura alba</name>
    <dbReference type="NCBI Taxonomy" id="406431"/>
    <lineage>
        <taxon>Bacteria</taxon>
        <taxon>Bacillati</taxon>
        <taxon>Actinomycetota</taxon>
        <taxon>Actinomycetes</taxon>
        <taxon>Streptosporangiales</taxon>
        <taxon>Thermomonosporaceae</taxon>
        <taxon>Actinomadura</taxon>
    </lineage>
</organism>
<comment type="caution">
    <text evidence="2">The sequence shown here is derived from an EMBL/GenBank/DDBJ whole genome shotgun (WGS) entry which is preliminary data.</text>
</comment>
<evidence type="ECO:0000313" key="2">
    <source>
        <dbReference type="EMBL" id="MBC6465221.1"/>
    </source>
</evidence>
<gene>
    <name evidence="2" type="ORF">HKK74_06920</name>
</gene>
<dbReference type="Gene3D" id="1.10.3290.10">
    <property type="entry name" value="Fido-like domain"/>
    <property type="match status" value="1"/>
</dbReference>
<dbReference type="SUPFAM" id="SSF140931">
    <property type="entry name" value="Fic-like"/>
    <property type="match status" value="1"/>
</dbReference>
<dbReference type="PROSITE" id="PS51459">
    <property type="entry name" value="FIDO"/>
    <property type="match status" value="1"/>
</dbReference>
<keyword evidence="3" id="KW-1185">Reference proteome</keyword>
<dbReference type="InterPro" id="IPR036597">
    <property type="entry name" value="Fido-like_dom_sf"/>
</dbReference>
<dbReference type="Proteomes" id="UP000805614">
    <property type="component" value="Unassembled WGS sequence"/>
</dbReference>